<sequence>MSLKLRALCASLAVFACTAHAADTNPAVSSLRLYVFDCGTIDVSDISLFSPGVDKGQKKTLTDSCYLVAHPKGTLVWDAGLPDEVAKEKAGVKRGQSFHLRMNKTLAQQFKETGFSPESVTYLGLSHMHFDHIGNVGLFPKATLLMQAEEYEAAFGPDSAKYGNDPKNYPTLSANPVTKLAGDHDVFGDGSVVIKRAIGHTPGHQTLFVKLPKTGNVLLSGDLVHFSKNWENRRVPSFNVDKELSLKAMEEQAQFMKANKATLWIQHDLEQNAKIRHAPKYYE</sequence>
<dbReference type="PROSITE" id="PS51257">
    <property type="entry name" value="PROKAR_LIPOPROTEIN"/>
    <property type="match status" value="1"/>
</dbReference>
<evidence type="ECO:0000256" key="4">
    <source>
        <dbReference type="ARBA" id="ARBA00022833"/>
    </source>
</evidence>
<keyword evidence="3" id="KW-0378">Hydrolase</keyword>
<gene>
    <name evidence="7" type="ORF">LMJ30_20840</name>
</gene>
<dbReference type="SMART" id="SM00849">
    <property type="entry name" value="Lactamase_B"/>
    <property type="match status" value="1"/>
</dbReference>
<dbReference type="PANTHER" id="PTHR42978">
    <property type="entry name" value="QUORUM-QUENCHING LACTONASE YTNP-RELATED-RELATED"/>
    <property type="match status" value="1"/>
</dbReference>
<dbReference type="Gene3D" id="3.60.15.10">
    <property type="entry name" value="Ribonuclease Z/Hydroxyacylglutathione hydrolase-like"/>
    <property type="match status" value="1"/>
</dbReference>
<evidence type="ECO:0000313" key="7">
    <source>
        <dbReference type="EMBL" id="MCC6073384.1"/>
    </source>
</evidence>
<feature type="domain" description="Metallo-beta-lactamase" evidence="6">
    <location>
        <begin position="62"/>
        <end position="267"/>
    </location>
</feature>
<evidence type="ECO:0000256" key="1">
    <source>
        <dbReference type="ARBA" id="ARBA00007749"/>
    </source>
</evidence>
<name>A0ABS8J1A7_9BURK</name>
<evidence type="ECO:0000256" key="5">
    <source>
        <dbReference type="SAM" id="SignalP"/>
    </source>
</evidence>
<feature type="chain" id="PRO_5045640403" evidence="5">
    <location>
        <begin position="22"/>
        <end position="283"/>
    </location>
</feature>
<keyword evidence="5" id="KW-0732">Signal</keyword>
<evidence type="ECO:0000313" key="8">
    <source>
        <dbReference type="Proteomes" id="UP001198701"/>
    </source>
</evidence>
<dbReference type="InterPro" id="IPR051013">
    <property type="entry name" value="MBL_superfamily_lactonases"/>
</dbReference>
<organism evidence="7 8">
    <name type="scientific">Massilia agrisoli</name>
    <dbReference type="NCBI Taxonomy" id="2892444"/>
    <lineage>
        <taxon>Bacteria</taxon>
        <taxon>Pseudomonadati</taxon>
        <taxon>Pseudomonadota</taxon>
        <taxon>Betaproteobacteria</taxon>
        <taxon>Burkholderiales</taxon>
        <taxon>Oxalobacteraceae</taxon>
        <taxon>Telluria group</taxon>
        <taxon>Massilia</taxon>
    </lineage>
</organism>
<dbReference type="InterPro" id="IPR036866">
    <property type="entry name" value="RibonucZ/Hydroxyglut_hydro"/>
</dbReference>
<dbReference type="Proteomes" id="UP001198701">
    <property type="component" value="Unassembled WGS sequence"/>
</dbReference>
<dbReference type="Pfam" id="PF00753">
    <property type="entry name" value="Lactamase_B"/>
    <property type="match status" value="1"/>
</dbReference>
<proteinExistence type="inferred from homology"/>
<keyword evidence="8" id="KW-1185">Reference proteome</keyword>
<comment type="similarity">
    <text evidence="1">Belongs to the metallo-beta-lactamase superfamily.</text>
</comment>
<dbReference type="InterPro" id="IPR001279">
    <property type="entry name" value="Metallo-B-lactamas"/>
</dbReference>
<feature type="signal peptide" evidence="5">
    <location>
        <begin position="1"/>
        <end position="21"/>
    </location>
</feature>
<dbReference type="EMBL" id="JAJHPV010000021">
    <property type="protein sequence ID" value="MCC6073384.1"/>
    <property type="molecule type" value="Genomic_DNA"/>
</dbReference>
<dbReference type="SUPFAM" id="SSF56281">
    <property type="entry name" value="Metallo-hydrolase/oxidoreductase"/>
    <property type="match status" value="1"/>
</dbReference>
<dbReference type="CDD" id="cd07729">
    <property type="entry name" value="AHL_lactonase_MBL-fold"/>
    <property type="match status" value="1"/>
</dbReference>
<evidence type="ECO:0000256" key="2">
    <source>
        <dbReference type="ARBA" id="ARBA00022723"/>
    </source>
</evidence>
<dbReference type="RefSeq" id="WP_229434475.1">
    <property type="nucleotide sequence ID" value="NZ_JAJHPV010000021.1"/>
</dbReference>
<protein>
    <submittedName>
        <fullName evidence="7">N-acyl homoserine lactonase family protein</fullName>
    </submittedName>
</protein>
<comment type="caution">
    <text evidence="7">The sequence shown here is derived from an EMBL/GenBank/DDBJ whole genome shotgun (WGS) entry which is preliminary data.</text>
</comment>
<accession>A0ABS8J1A7</accession>
<keyword evidence="2" id="KW-0479">Metal-binding</keyword>
<evidence type="ECO:0000259" key="6">
    <source>
        <dbReference type="SMART" id="SM00849"/>
    </source>
</evidence>
<keyword evidence="4" id="KW-0862">Zinc</keyword>
<reference evidence="7 8" key="1">
    <citation type="submission" date="2021-11" db="EMBL/GenBank/DDBJ databases">
        <authorList>
            <person name="Huq M.A."/>
        </authorList>
    </citation>
    <scope>NUCLEOTIDE SEQUENCE [LARGE SCALE GENOMIC DNA]</scope>
    <source>
        <strain evidence="7 8">MAHUQ-52</strain>
    </source>
</reference>
<dbReference type="PANTHER" id="PTHR42978:SF3">
    <property type="entry name" value="BLR3078 PROTEIN"/>
    <property type="match status" value="1"/>
</dbReference>
<evidence type="ECO:0000256" key="3">
    <source>
        <dbReference type="ARBA" id="ARBA00022801"/>
    </source>
</evidence>